<accession>A0A6J3MBR0</accession>
<sequence length="151" mass="17293">MMMRRRRMMMMQTSTSLTFMTDRGCFRVASQCCGDVLLLRLHDAHIHVERLMDRQYIHWPWISDNRRFHAVDSCKSAGISREPWRSSTVNRRCSINGCTRSSALCRHPSAATMLLSGGRTPRDAHSSPIPASYCSVVGKRTFMRVLHSFTA</sequence>
<name>A0A6J3MBR0_9PEZI</name>
<proteinExistence type="predicted"/>
<reference evidence="2" key="2">
    <citation type="submission" date="2020-04" db="EMBL/GenBank/DDBJ databases">
        <authorList>
            <consortium name="NCBI Genome Project"/>
        </authorList>
    </citation>
    <scope>NUCLEOTIDE SEQUENCE</scope>
    <source>
        <strain evidence="2">CBS 342.82</strain>
    </source>
</reference>
<dbReference type="Proteomes" id="UP000504637">
    <property type="component" value="Unplaced"/>
</dbReference>
<reference evidence="2" key="3">
    <citation type="submission" date="2025-08" db="UniProtKB">
        <authorList>
            <consortium name="RefSeq"/>
        </authorList>
    </citation>
    <scope>IDENTIFICATION</scope>
    <source>
        <strain evidence="2">CBS 342.82</strain>
    </source>
</reference>
<gene>
    <name evidence="2" type="ORF">K489DRAFT_158000</name>
</gene>
<keyword evidence="1" id="KW-1185">Reference proteome</keyword>
<reference evidence="2" key="1">
    <citation type="submission" date="2020-01" db="EMBL/GenBank/DDBJ databases">
        <authorList>
            <consortium name="DOE Joint Genome Institute"/>
            <person name="Haridas S."/>
            <person name="Albert R."/>
            <person name="Binder M."/>
            <person name="Bloem J."/>
            <person name="Labutti K."/>
            <person name="Salamov A."/>
            <person name="Andreopoulos B."/>
            <person name="Baker S.E."/>
            <person name="Barry K."/>
            <person name="Bills G."/>
            <person name="Bluhm B.H."/>
            <person name="Cannon C."/>
            <person name="Castanera R."/>
            <person name="Culley D.E."/>
            <person name="Daum C."/>
            <person name="Ezra D."/>
            <person name="Gonzalez J.B."/>
            <person name="Henrissat B."/>
            <person name="Kuo A."/>
            <person name="Liang C."/>
            <person name="Lipzen A."/>
            <person name="Lutzoni F."/>
            <person name="Magnuson J."/>
            <person name="Mondo S."/>
            <person name="Nolan M."/>
            <person name="Ohm R."/>
            <person name="Pangilinan J."/>
            <person name="Park H.-J."/>
            <person name="Ramirez L."/>
            <person name="Alfaro M."/>
            <person name="Sun H."/>
            <person name="Tritt A."/>
            <person name="Yoshinaga Y."/>
            <person name="Zwiers L.-H."/>
            <person name="Turgeon B.G."/>
            <person name="Goodwin S.B."/>
            <person name="Spatafora J.W."/>
            <person name="Crous P.W."/>
            <person name="Grigoriev I.V."/>
        </authorList>
    </citation>
    <scope>NUCLEOTIDE SEQUENCE</scope>
    <source>
        <strain evidence="2">CBS 342.82</strain>
    </source>
</reference>
<evidence type="ECO:0000313" key="1">
    <source>
        <dbReference type="Proteomes" id="UP000504637"/>
    </source>
</evidence>
<dbReference type="RefSeq" id="XP_033462492.1">
    <property type="nucleotide sequence ID" value="XM_033599278.1"/>
</dbReference>
<organism evidence="2">
    <name type="scientific">Dissoconium aciculare CBS 342.82</name>
    <dbReference type="NCBI Taxonomy" id="1314786"/>
    <lineage>
        <taxon>Eukaryota</taxon>
        <taxon>Fungi</taxon>
        <taxon>Dikarya</taxon>
        <taxon>Ascomycota</taxon>
        <taxon>Pezizomycotina</taxon>
        <taxon>Dothideomycetes</taxon>
        <taxon>Dothideomycetidae</taxon>
        <taxon>Mycosphaerellales</taxon>
        <taxon>Dissoconiaceae</taxon>
        <taxon>Dissoconium</taxon>
    </lineage>
</organism>
<protein>
    <submittedName>
        <fullName evidence="2">Uncharacterized protein</fullName>
    </submittedName>
</protein>
<dbReference type="AlphaFoldDB" id="A0A6J3MBR0"/>
<evidence type="ECO:0000313" key="2">
    <source>
        <dbReference type="RefSeq" id="XP_033462492.1"/>
    </source>
</evidence>
<dbReference type="GeneID" id="54357077"/>